<feature type="compositionally biased region" description="Basic residues" evidence="1">
    <location>
        <begin position="229"/>
        <end position="239"/>
    </location>
</feature>
<keyword evidence="2" id="KW-0812">Transmembrane</keyword>
<evidence type="ECO:0000256" key="2">
    <source>
        <dbReference type="SAM" id="Phobius"/>
    </source>
</evidence>
<feature type="region of interest" description="Disordered" evidence="1">
    <location>
        <begin position="183"/>
        <end position="243"/>
    </location>
</feature>
<feature type="transmembrane region" description="Helical" evidence="2">
    <location>
        <begin position="28"/>
        <end position="49"/>
    </location>
</feature>
<feature type="region of interest" description="Disordered" evidence="1">
    <location>
        <begin position="1"/>
        <end position="24"/>
    </location>
</feature>
<dbReference type="Proteomes" id="UP000182142">
    <property type="component" value="Unassembled WGS sequence"/>
</dbReference>
<name>A0A5E7X055_PLAKH</name>
<reference evidence="4" key="2">
    <citation type="submission" date="2016-05" db="EMBL/GenBank/DDBJ databases">
        <authorList>
            <person name="Lavstsen T."/>
            <person name="Jespersen J.S."/>
        </authorList>
    </citation>
    <scope>NUCLEOTIDE SEQUENCE [LARGE SCALE GENOMIC DNA]</scope>
</reference>
<feature type="region of interest" description="Disordered" evidence="1">
    <location>
        <begin position="879"/>
        <end position="903"/>
    </location>
</feature>
<evidence type="ECO:0000256" key="1">
    <source>
        <dbReference type="SAM" id="MobiDB-lite"/>
    </source>
</evidence>
<keyword evidence="2" id="KW-0472">Membrane</keyword>
<evidence type="ECO:0000313" key="3">
    <source>
        <dbReference type="EMBL" id="SBO19955.1"/>
    </source>
</evidence>
<evidence type="ECO:0000313" key="5">
    <source>
        <dbReference type="Proteomes" id="UP000182128"/>
    </source>
</evidence>
<protein>
    <submittedName>
        <fullName evidence="4">Uncharacterized protein</fullName>
    </submittedName>
</protein>
<feature type="compositionally biased region" description="Basic and acidic residues" evidence="1">
    <location>
        <begin position="185"/>
        <end position="214"/>
    </location>
</feature>
<feature type="region of interest" description="Disordered" evidence="1">
    <location>
        <begin position="457"/>
        <end position="522"/>
    </location>
</feature>
<evidence type="ECO:0000313" key="6">
    <source>
        <dbReference type="Proteomes" id="UP000182142"/>
    </source>
</evidence>
<dbReference type="Proteomes" id="UP000182128">
    <property type="component" value="Unassembled WGS sequence"/>
</dbReference>
<gene>
    <name evidence="3" type="ORF">PKNA1_C2_0904100</name>
    <name evidence="4" type="ORF">PKNA1_H1_0904100</name>
</gene>
<feature type="compositionally biased region" description="Basic and acidic residues" evidence="1">
    <location>
        <begin position="1510"/>
        <end position="1548"/>
    </location>
</feature>
<feature type="compositionally biased region" description="Low complexity" evidence="1">
    <location>
        <begin position="1482"/>
        <end position="1509"/>
    </location>
</feature>
<evidence type="ECO:0000313" key="4">
    <source>
        <dbReference type="EMBL" id="SBO29095.1"/>
    </source>
</evidence>
<sequence>MIGRNDSTKAGEITERQKKNGKKKNHKMVCVQLLPLLFILINIKCVVSVRTHTFGSRLFIQHKNNDFVHSGERDQGRRKEVPAFVNANYKKSLKLPSRSILDRLRNPSKCLSPLEGSFQSVQVRRKERKGDASPLQDLNITHSSSVAVIQDEVKNVVREKGDILSNGFNERTQSRHTLGVGIDTLRGDSEDQVKHDRGREIEKGKSPKREEGQSKEISQTHTRVGSLIRRNRGPHRKKGTPQGVVDIQNTNVRSFLQGAEESRSLHLLNYIYQSWKEKNFANFVTAIKDEGFNHTCVEKWLHKMSIGLNKKYIKIYLKKDYVLIKNKYFDPNQTRVKEFHLSYEDINRCLEILIKNMGKFCSYEMSSILWAITIILIKLFKGSNSIDISGCDFYLQNKAVTTRLFHNFMKFFSLIAFHLNKVKEYLSIDESLWVIWSLCKLLHFNVLSAGGASSGGNGGIGKGRSDSSLDKSSLDKSSLDKSSLDKSSLDKSSLDKSSLDKSSLDKSSLDKSSSGDSPLGDLSTGGYVGGERLGEESPYSPHQIVYLKNKFHLTEESVKNILDIFNYIYKHLHENLQFLQEKYYIYIPFIIFESHTLLLTNSVLLLNKIISIILKRKILLSLFNFDTLKKQHRRRTLKGQHKGSSLSVSVSNRKNSYPQYMDIFKIKTLSKVYKLIKCISKIFYPLKNPNIRNLNLHNNYRNLDVALLGDFVRACNDVLVKYVDYFMFIIGYDGGEPFSVKECSSNGSDEVPKGKDRLLPHVEHLRMDHKNELIFIYNCLKSSLVSLIKLDLKDKYMYEWLNGNVHMFQFEQFPEGDHRSRGTVKGNPPMGNLQMGMPPMGNSLGSHYNDLFQSENPSGELPEEELLGEGHSFVESTTLGETNSAHPSYGESEIGDGNPHFSKDEKVNVISLVPTEVVDASIDDGHTLEGSSGPCGISPPDGKVNSNDVCLDVLALSKFTKLYSTEMKRKLIENVKRSIADSLKEFEDLYRSSDTEQVHYPTYVSSNDIYIMKEKRIEELYNEETKTFYKKKKSVKFRNIIMPKQLAIYVNYIGRNMNLVETRKQLDEIFYLSVMYMNTTRFNYCTSNDIIHFLQGLLNYFELDKKGMNALSEQVSRMLILMCTIVENSFLKWKSSNICQLIYLLTKYKHIHRNIFNKFDWLLNTIEFPYYVYEKAQVDTSGGEEVGFDEHLVENTAAQSDFSDRNAKMNSYDMEGTRSDYLDRNDVQADSAESTEILSTSPTRRTERSSKSTRISINEIKYDNLGSALWAMTSLNKHVIKKKFFLKFCYLFSVYISLHMKLYLSQMHPHGYHRNGLDGSNEQNVKREAENDDAFLQHNASYFKLPLDTMTISIYVNTFARKIKIGFKHLFDVIENDVRVVSNFSLKELSYIMYSLANVDRNALGDSIFHGKSVCHNGGDATEENKRSFERFLHGKSALWVDEMDGMFDAAQGLPPKEIPLKEIRSQEEEPTSNDALHPNGKDNGNSNDKSSDNSGNDNSGNDNSGNDNRGNDNRGNDNRGNDNRGNDNRGNDNRGNDNSGSEKDPMKGRSKTIVRKESFLRLKKERMEISSEFLNSLMEKVYNCASAILQRKKKYLQEVISDENPYMSNANKKKKIEIIDLMKLVYSIFVFLNQRIQVGRVDGIRFDLAEEIIRLYSLIVKRFPSTLNYIYLIIDTYALISNIYTLDAFTRGIIKEFVQICVKKVEEEKMLDLEKKKIMLSVQNLKATN</sequence>
<reference evidence="5 6" key="1">
    <citation type="submission" date="2016-05" db="EMBL/GenBank/DDBJ databases">
        <authorList>
            <person name="Sharaf H."/>
        </authorList>
    </citation>
    <scope>NUCLEOTIDE SEQUENCE [LARGE SCALE GENOMIC DNA]</scope>
    <source>
        <strain evidence="5 6">H</strain>
    </source>
</reference>
<feature type="compositionally biased region" description="Basic and acidic residues" evidence="1">
    <location>
        <begin position="463"/>
        <end position="509"/>
    </location>
</feature>
<accession>A0A5E7X055</accession>
<dbReference type="VEuPathDB" id="PlasmoDB:PKNH_0904100"/>
<feature type="compositionally biased region" description="Low complexity" evidence="1">
    <location>
        <begin position="510"/>
        <end position="522"/>
    </location>
</feature>
<feature type="region of interest" description="Disordered" evidence="1">
    <location>
        <begin position="1465"/>
        <end position="1553"/>
    </location>
</feature>
<feature type="region of interest" description="Disordered" evidence="1">
    <location>
        <begin position="1228"/>
        <end position="1253"/>
    </location>
</feature>
<dbReference type="OrthoDB" id="377119at2759"/>
<feature type="compositionally biased region" description="Basic and acidic residues" evidence="1">
    <location>
        <begin position="1"/>
        <end position="18"/>
    </location>
</feature>
<proteinExistence type="predicted"/>
<keyword evidence="2" id="KW-1133">Transmembrane helix</keyword>
<dbReference type="EMBL" id="CWHQ02000002">
    <property type="protein sequence ID" value="SBO19955.1"/>
    <property type="molecule type" value="Genomic_DNA"/>
</dbReference>
<dbReference type="EMBL" id="CWHR02000023">
    <property type="protein sequence ID" value="SBO29095.1"/>
    <property type="molecule type" value="Genomic_DNA"/>
</dbReference>
<organism evidence="4 6">
    <name type="scientific">Plasmodium knowlesi (strain H)</name>
    <dbReference type="NCBI Taxonomy" id="5851"/>
    <lineage>
        <taxon>Eukaryota</taxon>
        <taxon>Sar</taxon>
        <taxon>Alveolata</taxon>
        <taxon>Apicomplexa</taxon>
        <taxon>Aconoidasida</taxon>
        <taxon>Haemosporida</taxon>
        <taxon>Plasmodiidae</taxon>
        <taxon>Plasmodium</taxon>
        <taxon>Plasmodium (Plasmodium)</taxon>
    </lineage>
</organism>